<sequence>MWFDLYCIDWKLCTGGILGEKDLDTELGDAEGTLMRCGQSLLVGILLCLPEDPAGGLAGIRLRHRQQGPLLSPLPNQTRELNGLQDLQHRGPQLVSAGFQNCSGGQVLGMTRDELVGAPHVNTSASGVCTVGSAVSENAVQPFNNEDGSSPLALSPSASRHSARLLSASSLRRRCLSLASQSSAAAAASVAASSSPSTPEEINITAIICSSSQMSMVACVNGFRSNLSPSSAGFSSSSSSSSSYIPTL</sequence>
<proteinExistence type="predicted"/>
<comment type="caution">
    <text evidence="1">The sequence shown here is derived from an EMBL/GenBank/DDBJ whole genome shotgun (WGS) entry which is preliminary data.</text>
</comment>
<dbReference type="EMBL" id="JAAKFY010000025">
    <property type="protein sequence ID" value="KAF3834902.1"/>
    <property type="molecule type" value="Genomic_DNA"/>
</dbReference>
<keyword evidence="2" id="KW-1185">Reference proteome</keyword>
<name>A0A7J5XCY4_DISMA</name>
<evidence type="ECO:0000313" key="2">
    <source>
        <dbReference type="Proteomes" id="UP000518266"/>
    </source>
</evidence>
<dbReference type="AlphaFoldDB" id="A0A7J5XCY4"/>
<accession>A0A7J5XCY4</accession>
<dbReference type="Proteomes" id="UP000518266">
    <property type="component" value="Unassembled WGS sequence"/>
</dbReference>
<organism evidence="1 2">
    <name type="scientific">Dissostichus mawsoni</name>
    <name type="common">Antarctic cod</name>
    <dbReference type="NCBI Taxonomy" id="36200"/>
    <lineage>
        <taxon>Eukaryota</taxon>
        <taxon>Metazoa</taxon>
        <taxon>Chordata</taxon>
        <taxon>Craniata</taxon>
        <taxon>Vertebrata</taxon>
        <taxon>Euteleostomi</taxon>
        <taxon>Actinopterygii</taxon>
        <taxon>Neopterygii</taxon>
        <taxon>Teleostei</taxon>
        <taxon>Neoteleostei</taxon>
        <taxon>Acanthomorphata</taxon>
        <taxon>Eupercaria</taxon>
        <taxon>Perciformes</taxon>
        <taxon>Notothenioidei</taxon>
        <taxon>Nototheniidae</taxon>
        <taxon>Dissostichus</taxon>
    </lineage>
</organism>
<gene>
    <name evidence="1" type="ORF">F7725_027460</name>
</gene>
<evidence type="ECO:0000313" key="1">
    <source>
        <dbReference type="EMBL" id="KAF3834902.1"/>
    </source>
</evidence>
<protein>
    <submittedName>
        <fullName evidence="1">Uncharacterized protein</fullName>
    </submittedName>
</protein>
<reference evidence="1 2" key="1">
    <citation type="submission" date="2020-03" db="EMBL/GenBank/DDBJ databases">
        <title>Dissostichus mawsoni Genome sequencing and assembly.</title>
        <authorList>
            <person name="Park H."/>
        </authorList>
    </citation>
    <scope>NUCLEOTIDE SEQUENCE [LARGE SCALE GENOMIC DNA]</scope>
    <source>
        <strain evidence="1">DM0001</strain>
        <tissue evidence="1">Muscle</tissue>
    </source>
</reference>